<dbReference type="InterPro" id="IPR011037">
    <property type="entry name" value="Pyrv_Knase-like_insert_dom_sf"/>
</dbReference>
<accession>A0ABP9ADA4</accession>
<dbReference type="Gene3D" id="2.40.33.20">
    <property type="entry name" value="PK beta-barrel domain-like"/>
    <property type="match status" value="1"/>
</dbReference>
<comment type="caution">
    <text evidence="3">The sequence shown here is derived from an EMBL/GenBank/DDBJ whole genome shotgun (WGS) entry which is preliminary data.</text>
</comment>
<evidence type="ECO:0000256" key="1">
    <source>
        <dbReference type="SAM" id="MobiDB-lite"/>
    </source>
</evidence>
<dbReference type="EMBL" id="BAABHO010000005">
    <property type="protein sequence ID" value="GAA4778498.1"/>
    <property type="molecule type" value="Genomic_DNA"/>
</dbReference>
<keyword evidence="4" id="KW-1185">Reference proteome</keyword>
<reference evidence="4" key="1">
    <citation type="journal article" date="2019" name="Int. J. Syst. Evol. Microbiol.">
        <title>The Global Catalogue of Microorganisms (GCM) 10K type strain sequencing project: providing services to taxonomists for standard genome sequencing and annotation.</title>
        <authorList>
            <consortium name="The Broad Institute Genomics Platform"/>
            <consortium name="The Broad Institute Genome Sequencing Center for Infectious Disease"/>
            <person name="Wu L."/>
            <person name="Ma J."/>
        </authorList>
    </citation>
    <scope>NUCLEOTIDE SEQUENCE [LARGE SCALE GENOMIC DNA]</scope>
    <source>
        <strain evidence="4">JCM 17979</strain>
    </source>
</reference>
<dbReference type="PANTHER" id="PTHR36930">
    <property type="entry name" value="METAL-SULFUR CLUSTER BIOSYNTHESIS PROTEINS YUAD-RELATED"/>
    <property type="match status" value="1"/>
</dbReference>
<feature type="domain" description="MOSC" evidence="2">
    <location>
        <begin position="30"/>
        <end position="171"/>
    </location>
</feature>
<dbReference type="RefSeq" id="WP_345411271.1">
    <property type="nucleotide sequence ID" value="NZ_BAABHO010000005.1"/>
</dbReference>
<name>A0ABP9ADA4_9PSEU</name>
<dbReference type="InterPro" id="IPR052716">
    <property type="entry name" value="MOSC_domain"/>
</dbReference>
<protein>
    <recommendedName>
        <fullName evidence="2">MOSC domain-containing protein</fullName>
    </recommendedName>
</protein>
<dbReference type="PANTHER" id="PTHR36930:SF1">
    <property type="entry name" value="MOSC DOMAIN-CONTAINING PROTEIN"/>
    <property type="match status" value="1"/>
</dbReference>
<organism evidence="3 4">
    <name type="scientific">Actinomycetospora chlora</name>
    <dbReference type="NCBI Taxonomy" id="663608"/>
    <lineage>
        <taxon>Bacteria</taxon>
        <taxon>Bacillati</taxon>
        <taxon>Actinomycetota</taxon>
        <taxon>Actinomycetes</taxon>
        <taxon>Pseudonocardiales</taxon>
        <taxon>Pseudonocardiaceae</taxon>
        <taxon>Actinomycetospora</taxon>
    </lineage>
</organism>
<feature type="compositionally biased region" description="Gly residues" evidence="1">
    <location>
        <begin position="197"/>
        <end position="211"/>
    </location>
</feature>
<dbReference type="InterPro" id="IPR005302">
    <property type="entry name" value="MoCF_Sase_C"/>
</dbReference>
<evidence type="ECO:0000313" key="4">
    <source>
        <dbReference type="Proteomes" id="UP001500928"/>
    </source>
</evidence>
<sequence length="217" mass="22245">MAGIEIVRFVVSAGHAYEGRPGDGPRPVPTETPEAIEVRAGYGVVGDRYAGRPAHRAAAVTLLAAEALEAVADELGVAPFDPVAARRTVVTRGLEVEALRGREFTIDTGDGPVRLGGGRPAAPCAWMDVVLAPGAHAALRGRAGVRCAALSSGTLRLGPATVTVDDDLVLDPARAGLPHRRRPLRTSGDEPPSTGRADGGIGLDRGYGGTAPGTVVR</sequence>
<dbReference type="SUPFAM" id="SSF50800">
    <property type="entry name" value="PK beta-barrel domain-like"/>
    <property type="match status" value="1"/>
</dbReference>
<evidence type="ECO:0000259" key="2">
    <source>
        <dbReference type="PROSITE" id="PS51340"/>
    </source>
</evidence>
<dbReference type="Proteomes" id="UP001500928">
    <property type="component" value="Unassembled WGS sequence"/>
</dbReference>
<feature type="region of interest" description="Disordered" evidence="1">
    <location>
        <begin position="173"/>
        <end position="217"/>
    </location>
</feature>
<gene>
    <name evidence="3" type="ORF">GCM10023200_09360</name>
</gene>
<evidence type="ECO:0000313" key="3">
    <source>
        <dbReference type="EMBL" id="GAA4778498.1"/>
    </source>
</evidence>
<proteinExistence type="predicted"/>
<dbReference type="PROSITE" id="PS51340">
    <property type="entry name" value="MOSC"/>
    <property type="match status" value="1"/>
</dbReference>